<reference evidence="11 12" key="1">
    <citation type="submission" date="2022-01" db="EMBL/GenBank/DDBJ databases">
        <title>Desulfofustis limnae sp. nov., a novel mesophilic sulfate-reducing bacterium isolated from marsh soil.</title>
        <authorList>
            <person name="Watanabe M."/>
            <person name="Takahashi A."/>
            <person name="Kojima H."/>
            <person name="Fukui M."/>
        </authorList>
    </citation>
    <scope>NUCLEOTIDE SEQUENCE [LARGE SCALE GENOMIC DNA]</scope>
    <source>
        <strain evidence="11 12">PPLL</strain>
    </source>
</reference>
<feature type="transmembrane region" description="Helical" evidence="9">
    <location>
        <begin position="185"/>
        <end position="206"/>
    </location>
</feature>
<evidence type="ECO:0000256" key="7">
    <source>
        <dbReference type="ARBA" id="ARBA00022989"/>
    </source>
</evidence>
<dbReference type="PROSITE" id="PS50928">
    <property type="entry name" value="ABC_TM1"/>
    <property type="match status" value="1"/>
</dbReference>
<keyword evidence="7 9" id="KW-1133">Transmembrane helix</keyword>
<keyword evidence="4" id="KW-1003">Cell membrane</keyword>
<accession>A0ABM7WBZ3</accession>
<keyword evidence="5" id="KW-0592">Phosphate transport</keyword>
<proteinExistence type="inferred from homology"/>
<protein>
    <submittedName>
        <fullName evidence="11">Phosphate ABC transporter permease</fullName>
    </submittedName>
</protein>
<evidence type="ECO:0000256" key="1">
    <source>
        <dbReference type="ARBA" id="ARBA00004651"/>
    </source>
</evidence>
<dbReference type="PANTHER" id="PTHR30425">
    <property type="entry name" value="PHOSPHATE TRANSPORT SYSTEM PERMEASE PROTEIN PST"/>
    <property type="match status" value="1"/>
</dbReference>
<feature type="transmembrane region" description="Helical" evidence="9">
    <location>
        <begin position="12"/>
        <end position="39"/>
    </location>
</feature>
<evidence type="ECO:0000259" key="10">
    <source>
        <dbReference type="PROSITE" id="PS50928"/>
    </source>
</evidence>
<evidence type="ECO:0000313" key="11">
    <source>
        <dbReference type="EMBL" id="BDD88422.1"/>
    </source>
</evidence>
<dbReference type="RefSeq" id="WP_284151790.1">
    <property type="nucleotide sequence ID" value="NZ_AP025516.1"/>
</dbReference>
<name>A0ABM7WBZ3_9BACT</name>
<dbReference type="PANTHER" id="PTHR30425:SF1">
    <property type="entry name" value="PHOSPHATE TRANSPORT SYSTEM PERMEASE PROTEIN PSTC"/>
    <property type="match status" value="1"/>
</dbReference>
<dbReference type="CDD" id="cd06261">
    <property type="entry name" value="TM_PBP2"/>
    <property type="match status" value="1"/>
</dbReference>
<feature type="transmembrane region" description="Helical" evidence="9">
    <location>
        <begin position="253"/>
        <end position="274"/>
    </location>
</feature>
<keyword evidence="12" id="KW-1185">Reference proteome</keyword>
<dbReference type="Gene3D" id="1.10.3720.10">
    <property type="entry name" value="MetI-like"/>
    <property type="match status" value="1"/>
</dbReference>
<dbReference type="InterPro" id="IPR035906">
    <property type="entry name" value="MetI-like_sf"/>
</dbReference>
<evidence type="ECO:0000256" key="9">
    <source>
        <dbReference type="RuleBase" id="RU363032"/>
    </source>
</evidence>
<feature type="transmembrane region" description="Helical" evidence="9">
    <location>
        <begin position="140"/>
        <end position="164"/>
    </location>
</feature>
<feature type="transmembrane region" description="Helical" evidence="9">
    <location>
        <begin position="104"/>
        <end position="128"/>
    </location>
</feature>
<sequence>MRKADSRQESILLAATIGSGTLVIGVFFLMLHLGWPLLVSGQFFSLLFQEWRPAEGIYGIYPMLVGSIAISLLALVISLPISLGAAFSATLLAPFWARSFLLLLVRYMAGIPTVVYGFVAVFFLVPFMREHVTGGSGFTILAAAIVLAILISPTMIIFFVNGLNSVSRSHRLAVDALGGRPTQKLLYLLIPQAWPSLAAGTIMGLGRAMGDTLISLMVAGNSIAVPETVTDSARTLTAHIALVIAADFSGMEFMSIFSCGIVLYIFTVLSVGVIRLSTGNKIE</sequence>
<comment type="similarity">
    <text evidence="2">Belongs to the binding-protein-dependent transport system permease family. CysTW subfamily.</text>
</comment>
<comment type="subcellular location">
    <subcellularLocation>
        <location evidence="1 9">Cell membrane</location>
        <topology evidence="1 9">Multi-pass membrane protein</topology>
    </subcellularLocation>
</comment>
<dbReference type="Pfam" id="PF00528">
    <property type="entry name" value="BPD_transp_1"/>
    <property type="match status" value="1"/>
</dbReference>
<gene>
    <name evidence="11" type="ORF">DPPLL_27870</name>
</gene>
<evidence type="ECO:0000313" key="12">
    <source>
        <dbReference type="Proteomes" id="UP000830055"/>
    </source>
</evidence>
<feature type="transmembrane region" description="Helical" evidence="9">
    <location>
        <begin position="59"/>
        <end position="92"/>
    </location>
</feature>
<dbReference type="Proteomes" id="UP000830055">
    <property type="component" value="Chromosome"/>
</dbReference>
<feature type="domain" description="ABC transmembrane type-1" evidence="10">
    <location>
        <begin position="64"/>
        <end position="275"/>
    </location>
</feature>
<dbReference type="SUPFAM" id="SSF161098">
    <property type="entry name" value="MetI-like"/>
    <property type="match status" value="1"/>
</dbReference>
<evidence type="ECO:0000256" key="2">
    <source>
        <dbReference type="ARBA" id="ARBA00007069"/>
    </source>
</evidence>
<keyword evidence="8 9" id="KW-0472">Membrane</keyword>
<keyword evidence="3 9" id="KW-0813">Transport</keyword>
<evidence type="ECO:0000256" key="8">
    <source>
        <dbReference type="ARBA" id="ARBA00023136"/>
    </source>
</evidence>
<dbReference type="EMBL" id="AP025516">
    <property type="protein sequence ID" value="BDD88422.1"/>
    <property type="molecule type" value="Genomic_DNA"/>
</dbReference>
<evidence type="ECO:0000256" key="3">
    <source>
        <dbReference type="ARBA" id="ARBA00022448"/>
    </source>
</evidence>
<organism evidence="11 12">
    <name type="scientific">Desulfofustis limnaeus</name>
    <dbReference type="NCBI Taxonomy" id="2740163"/>
    <lineage>
        <taxon>Bacteria</taxon>
        <taxon>Pseudomonadati</taxon>
        <taxon>Thermodesulfobacteriota</taxon>
        <taxon>Desulfobulbia</taxon>
        <taxon>Desulfobulbales</taxon>
        <taxon>Desulfocapsaceae</taxon>
        <taxon>Desulfofustis</taxon>
    </lineage>
</organism>
<keyword evidence="6 9" id="KW-0812">Transmembrane</keyword>
<evidence type="ECO:0000256" key="6">
    <source>
        <dbReference type="ARBA" id="ARBA00022692"/>
    </source>
</evidence>
<evidence type="ECO:0000256" key="4">
    <source>
        <dbReference type="ARBA" id="ARBA00022475"/>
    </source>
</evidence>
<dbReference type="InterPro" id="IPR000515">
    <property type="entry name" value="MetI-like"/>
</dbReference>
<dbReference type="InterPro" id="IPR051124">
    <property type="entry name" value="Phosphate_Transport_Permease"/>
</dbReference>
<evidence type="ECO:0000256" key="5">
    <source>
        <dbReference type="ARBA" id="ARBA00022592"/>
    </source>
</evidence>